<name>A0A9Q1JWK7_9CARY</name>
<sequence length="258" mass="29856">MVEGISDHCSLKLKLCNSINIAHTFKYYDMWSKDHKFQTIVREAIHRKKGGTKMLRLLHPLNHLNANRFRDIYTQLEISRAQLENTQGQLHHEPLNEELQAKERAERAKYLDILDSSIMLMRQQSKLEWINSGDHYTKLFFAKMKQRKQANCICSLNDDKGNRIEGFTEVTSLMTEYYKKLIGDQTERRAHISDEIMQAGPGLTTEQQILLCSEVTNKEIKEVFFSIPNEKSRGPDGYSSGFFKAAWQDIGPLVCKAV</sequence>
<dbReference type="Proteomes" id="UP001153076">
    <property type="component" value="Unassembled WGS sequence"/>
</dbReference>
<dbReference type="OrthoDB" id="1302579at2759"/>
<proteinExistence type="predicted"/>
<keyword evidence="2" id="KW-1185">Reference proteome</keyword>
<comment type="caution">
    <text evidence="1">The sequence shown here is derived from an EMBL/GenBank/DDBJ whole genome shotgun (WGS) entry which is preliminary data.</text>
</comment>
<evidence type="ECO:0000313" key="2">
    <source>
        <dbReference type="Proteomes" id="UP001153076"/>
    </source>
</evidence>
<reference evidence="1" key="1">
    <citation type="submission" date="2022-04" db="EMBL/GenBank/DDBJ databases">
        <title>Carnegiea gigantea Genome sequencing and assembly v2.</title>
        <authorList>
            <person name="Copetti D."/>
            <person name="Sanderson M.J."/>
            <person name="Burquez A."/>
            <person name="Wojciechowski M.F."/>
        </authorList>
    </citation>
    <scope>NUCLEOTIDE SEQUENCE</scope>
    <source>
        <strain evidence="1">SGP5-SGP5p</strain>
        <tissue evidence="1">Aerial part</tissue>
    </source>
</reference>
<gene>
    <name evidence="1" type="ORF">Cgig2_014971</name>
</gene>
<evidence type="ECO:0000313" key="1">
    <source>
        <dbReference type="EMBL" id="KAJ8432352.1"/>
    </source>
</evidence>
<protein>
    <submittedName>
        <fullName evidence="1">Uncharacterized protein</fullName>
    </submittedName>
</protein>
<accession>A0A9Q1JWK7</accession>
<dbReference type="EMBL" id="JAKOGI010000611">
    <property type="protein sequence ID" value="KAJ8432352.1"/>
    <property type="molecule type" value="Genomic_DNA"/>
</dbReference>
<organism evidence="1 2">
    <name type="scientific">Carnegiea gigantea</name>
    <dbReference type="NCBI Taxonomy" id="171969"/>
    <lineage>
        <taxon>Eukaryota</taxon>
        <taxon>Viridiplantae</taxon>
        <taxon>Streptophyta</taxon>
        <taxon>Embryophyta</taxon>
        <taxon>Tracheophyta</taxon>
        <taxon>Spermatophyta</taxon>
        <taxon>Magnoliopsida</taxon>
        <taxon>eudicotyledons</taxon>
        <taxon>Gunneridae</taxon>
        <taxon>Pentapetalae</taxon>
        <taxon>Caryophyllales</taxon>
        <taxon>Cactineae</taxon>
        <taxon>Cactaceae</taxon>
        <taxon>Cactoideae</taxon>
        <taxon>Echinocereeae</taxon>
        <taxon>Carnegiea</taxon>
    </lineage>
</organism>
<dbReference type="AlphaFoldDB" id="A0A9Q1JWK7"/>